<dbReference type="PANTHER" id="PTHR43643">
    <property type="entry name" value="HISTIDINOL-PHOSPHATE AMINOTRANSFERASE 2"/>
    <property type="match status" value="1"/>
</dbReference>
<proteinExistence type="predicted"/>
<dbReference type="PANTHER" id="PTHR43643:SF3">
    <property type="entry name" value="HISTIDINOL-PHOSPHATE AMINOTRANSFERASE"/>
    <property type="match status" value="1"/>
</dbReference>
<dbReference type="EMBL" id="CP070499">
    <property type="protein sequence ID" value="QSB13986.1"/>
    <property type="molecule type" value="Genomic_DNA"/>
</dbReference>
<keyword evidence="3" id="KW-0663">Pyridoxal phosphate</keyword>
<dbReference type="Pfam" id="PF00155">
    <property type="entry name" value="Aminotran_1_2"/>
    <property type="match status" value="1"/>
</dbReference>
<keyword evidence="2" id="KW-0808">Transferase</keyword>
<feature type="domain" description="Aminotransferase class I/classII large" evidence="4">
    <location>
        <begin position="12"/>
        <end position="327"/>
    </location>
</feature>
<evidence type="ECO:0000259" key="4">
    <source>
        <dbReference type="Pfam" id="PF00155"/>
    </source>
</evidence>
<dbReference type="SUPFAM" id="SSF53383">
    <property type="entry name" value="PLP-dependent transferases"/>
    <property type="match status" value="1"/>
</dbReference>
<dbReference type="CDD" id="cd00609">
    <property type="entry name" value="AAT_like"/>
    <property type="match status" value="1"/>
</dbReference>
<dbReference type="InterPro" id="IPR015422">
    <property type="entry name" value="PyrdxlP-dep_Trfase_small"/>
</dbReference>
<dbReference type="InterPro" id="IPR015424">
    <property type="entry name" value="PyrdxlP-dep_Trfase"/>
</dbReference>
<sequence length="336" mass="35915">MTAPVPVSIRASANENPFPPPPSVLTAIREASGTINRYPEAYPDTLAAAIAAHHGVTEAQVAVGAGGAGLIQQMLHLTKQARGEIVIGWRSFEGYPLIANAMKVPVRRVPLRGAEQDLLATAKAVRRRSRVVFVCNPNNPTGTPVSEADVNRLLGRVSRRTFVVLDEVYRDFTTEPGAADGIELLRSGRYPNLIVLRSFSKAYGLADLRLGYALGPPGPIAALRGVTMPFLVSTVSQRAALAALAAEPEYQQQRATIAAERDRVAAQLRRAGYSVPNCQGNFVWLPLADQAADFGAACAEAGMQVHAFDGDGVRVSIGDQASNEVLLRVAEQFPRS</sequence>
<dbReference type="Gene3D" id="3.40.640.10">
    <property type="entry name" value="Type I PLP-dependent aspartate aminotransferase-like (Major domain)"/>
    <property type="match status" value="1"/>
</dbReference>
<dbReference type="InterPro" id="IPR004839">
    <property type="entry name" value="Aminotransferase_I/II_large"/>
</dbReference>
<dbReference type="RefSeq" id="WP_239676105.1">
    <property type="nucleotide sequence ID" value="NZ_CP070499.1"/>
</dbReference>
<dbReference type="GO" id="GO:0008483">
    <property type="term" value="F:transaminase activity"/>
    <property type="evidence" value="ECO:0007669"/>
    <property type="project" value="UniProtKB-KW"/>
</dbReference>
<evidence type="ECO:0000313" key="6">
    <source>
        <dbReference type="Proteomes" id="UP000662857"/>
    </source>
</evidence>
<evidence type="ECO:0000256" key="2">
    <source>
        <dbReference type="ARBA" id="ARBA00022679"/>
    </source>
</evidence>
<gene>
    <name evidence="5" type="ORF">JQS43_20970</name>
</gene>
<dbReference type="GO" id="GO:0030170">
    <property type="term" value="F:pyridoxal phosphate binding"/>
    <property type="evidence" value="ECO:0007669"/>
    <property type="project" value="InterPro"/>
</dbReference>
<organism evidence="5 6">
    <name type="scientific">Natronosporangium hydrolyticum</name>
    <dbReference type="NCBI Taxonomy" id="2811111"/>
    <lineage>
        <taxon>Bacteria</taxon>
        <taxon>Bacillati</taxon>
        <taxon>Actinomycetota</taxon>
        <taxon>Actinomycetes</taxon>
        <taxon>Micromonosporales</taxon>
        <taxon>Micromonosporaceae</taxon>
        <taxon>Natronosporangium</taxon>
    </lineage>
</organism>
<evidence type="ECO:0000256" key="3">
    <source>
        <dbReference type="ARBA" id="ARBA00022898"/>
    </source>
</evidence>
<dbReference type="Gene3D" id="3.90.1150.10">
    <property type="entry name" value="Aspartate Aminotransferase, domain 1"/>
    <property type="match status" value="1"/>
</dbReference>
<keyword evidence="1 5" id="KW-0032">Aminotransferase</keyword>
<protein>
    <submittedName>
        <fullName evidence="5">Aminotransferase class I/II-fold pyridoxal phosphate-dependent enzyme</fullName>
    </submittedName>
</protein>
<evidence type="ECO:0000313" key="5">
    <source>
        <dbReference type="EMBL" id="QSB13986.1"/>
    </source>
</evidence>
<dbReference type="AlphaFoldDB" id="A0A895YHH9"/>
<dbReference type="InterPro" id="IPR050106">
    <property type="entry name" value="HistidinolP_aminotransfase"/>
</dbReference>
<accession>A0A895YHH9</accession>
<evidence type="ECO:0000256" key="1">
    <source>
        <dbReference type="ARBA" id="ARBA00022576"/>
    </source>
</evidence>
<dbReference type="KEGG" id="nhy:JQS43_20970"/>
<dbReference type="Proteomes" id="UP000662857">
    <property type="component" value="Chromosome"/>
</dbReference>
<reference evidence="5" key="1">
    <citation type="submission" date="2021-02" db="EMBL/GenBank/DDBJ databases">
        <title>Natrosporangium hydrolyticum gen. nov., sp. nov, a haloalkaliphilic actinobacterium from a soda solonchak soil.</title>
        <authorList>
            <person name="Sorokin D.Y."/>
            <person name="Khijniak T.V."/>
            <person name="Zakharycheva A.P."/>
            <person name="Boueva O.V."/>
            <person name="Ariskina E.V."/>
            <person name="Hahnke R.L."/>
            <person name="Bunk B."/>
            <person name="Sproer C."/>
            <person name="Schumann P."/>
            <person name="Evtushenko L.I."/>
            <person name="Kublanov I.V."/>
        </authorList>
    </citation>
    <scope>NUCLEOTIDE SEQUENCE</scope>
    <source>
        <strain evidence="5">DSM 106523</strain>
    </source>
</reference>
<dbReference type="InterPro" id="IPR015421">
    <property type="entry name" value="PyrdxlP-dep_Trfase_major"/>
</dbReference>
<name>A0A895YHH9_9ACTN</name>
<keyword evidence="6" id="KW-1185">Reference proteome</keyword>